<feature type="domain" description="Creatinase N-terminal" evidence="1">
    <location>
        <begin position="29"/>
        <end position="145"/>
    </location>
</feature>
<sequence>MGVTLDLDEARGALAVLPEVDLDRMAVQRLRRLQGEMADRDVGAMLLYDPVNVRYATGTRNMQVWAMHNSSRYCLVPAEGRVVVFDFLQCEHLSEHLPTVEESRPARMWIFHIAGSRREEVMATWAAELAEVITDRCPNQRLAVDRLDGDPRRALEAHGIDVSFGQDLVEYARRIKTVDELVAQRHAAAICTSALGQMR</sequence>
<dbReference type="SUPFAM" id="SSF53092">
    <property type="entry name" value="Creatinase/prolidase N-terminal domain"/>
    <property type="match status" value="1"/>
</dbReference>
<accession>A0A383CUM3</accession>
<dbReference type="EMBL" id="UINC01211929">
    <property type="protein sequence ID" value="SVE36037.1"/>
    <property type="molecule type" value="Genomic_DNA"/>
</dbReference>
<dbReference type="InterPro" id="IPR029149">
    <property type="entry name" value="Creatin/AminoP/Spt16_N"/>
</dbReference>
<name>A0A383CUM3_9ZZZZ</name>
<dbReference type="Gene3D" id="3.40.350.10">
    <property type="entry name" value="Creatinase/prolidase N-terminal domain"/>
    <property type="match status" value="1"/>
</dbReference>
<reference evidence="2" key="1">
    <citation type="submission" date="2018-05" db="EMBL/GenBank/DDBJ databases">
        <authorList>
            <person name="Lanie J.A."/>
            <person name="Ng W.-L."/>
            <person name="Kazmierczak K.M."/>
            <person name="Andrzejewski T.M."/>
            <person name="Davidsen T.M."/>
            <person name="Wayne K.J."/>
            <person name="Tettelin H."/>
            <person name="Glass J.I."/>
            <person name="Rusch D."/>
            <person name="Podicherti R."/>
            <person name="Tsui H.-C.T."/>
            <person name="Winkler M.E."/>
        </authorList>
    </citation>
    <scope>NUCLEOTIDE SEQUENCE</scope>
</reference>
<gene>
    <name evidence="2" type="ORF">METZ01_LOCUS488891</name>
</gene>
<protein>
    <recommendedName>
        <fullName evidence="1">Creatinase N-terminal domain-containing protein</fullName>
    </recommendedName>
</protein>
<feature type="non-terminal residue" evidence="2">
    <location>
        <position position="199"/>
    </location>
</feature>
<organism evidence="2">
    <name type="scientific">marine metagenome</name>
    <dbReference type="NCBI Taxonomy" id="408172"/>
    <lineage>
        <taxon>unclassified sequences</taxon>
        <taxon>metagenomes</taxon>
        <taxon>ecological metagenomes</taxon>
    </lineage>
</organism>
<dbReference type="AlphaFoldDB" id="A0A383CUM3"/>
<evidence type="ECO:0000259" key="1">
    <source>
        <dbReference type="Pfam" id="PF01321"/>
    </source>
</evidence>
<dbReference type="Pfam" id="PF01321">
    <property type="entry name" value="Creatinase_N"/>
    <property type="match status" value="1"/>
</dbReference>
<evidence type="ECO:0000313" key="2">
    <source>
        <dbReference type="EMBL" id="SVE36037.1"/>
    </source>
</evidence>
<dbReference type="InterPro" id="IPR000587">
    <property type="entry name" value="Creatinase_N"/>
</dbReference>
<proteinExistence type="predicted"/>